<name>A0A0R1MTA9_9LACO</name>
<keyword evidence="1" id="KW-0472">Membrane</keyword>
<dbReference type="STRING" id="1423792.FD09_GL000679"/>
<comment type="caution">
    <text evidence="2">The sequence shown here is derived from an EMBL/GenBank/DDBJ whole genome shotgun (WGS) entry which is preliminary data.</text>
</comment>
<feature type="transmembrane region" description="Helical" evidence="1">
    <location>
        <begin position="56"/>
        <end position="74"/>
    </location>
</feature>
<accession>A0A0R1MTA9</accession>
<keyword evidence="1" id="KW-1133">Transmembrane helix</keyword>
<evidence type="ECO:0000313" key="3">
    <source>
        <dbReference type="Proteomes" id="UP000051330"/>
    </source>
</evidence>
<dbReference type="PATRIC" id="fig|1423792.3.peg.694"/>
<dbReference type="AlphaFoldDB" id="A0A0R1MTA9"/>
<evidence type="ECO:0000256" key="1">
    <source>
        <dbReference type="SAM" id="Phobius"/>
    </source>
</evidence>
<keyword evidence="1" id="KW-0812">Transmembrane</keyword>
<dbReference type="RefSeq" id="WP_057821527.1">
    <property type="nucleotide sequence ID" value="NZ_AZEC01000012.1"/>
</dbReference>
<proteinExistence type="predicted"/>
<protein>
    <submittedName>
        <fullName evidence="2">Uncharacterized protein</fullName>
    </submittedName>
</protein>
<organism evidence="2 3">
    <name type="scientific">Schleiferilactobacillus perolens DSM 12744</name>
    <dbReference type="NCBI Taxonomy" id="1423792"/>
    <lineage>
        <taxon>Bacteria</taxon>
        <taxon>Bacillati</taxon>
        <taxon>Bacillota</taxon>
        <taxon>Bacilli</taxon>
        <taxon>Lactobacillales</taxon>
        <taxon>Lactobacillaceae</taxon>
        <taxon>Schleiferilactobacillus</taxon>
    </lineage>
</organism>
<reference evidence="2 3" key="1">
    <citation type="journal article" date="2015" name="Genome Announc.">
        <title>Expanding the biotechnology potential of lactobacilli through comparative genomics of 213 strains and associated genera.</title>
        <authorList>
            <person name="Sun Z."/>
            <person name="Harris H.M."/>
            <person name="McCann A."/>
            <person name="Guo C."/>
            <person name="Argimon S."/>
            <person name="Zhang W."/>
            <person name="Yang X."/>
            <person name="Jeffery I.B."/>
            <person name="Cooney J.C."/>
            <person name="Kagawa T.F."/>
            <person name="Liu W."/>
            <person name="Song Y."/>
            <person name="Salvetti E."/>
            <person name="Wrobel A."/>
            <person name="Rasinkangas P."/>
            <person name="Parkhill J."/>
            <person name="Rea M.C."/>
            <person name="O'Sullivan O."/>
            <person name="Ritari J."/>
            <person name="Douillard F.P."/>
            <person name="Paul Ross R."/>
            <person name="Yang R."/>
            <person name="Briner A.E."/>
            <person name="Felis G.E."/>
            <person name="de Vos W.M."/>
            <person name="Barrangou R."/>
            <person name="Klaenhammer T.R."/>
            <person name="Caufield P.W."/>
            <person name="Cui Y."/>
            <person name="Zhang H."/>
            <person name="O'Toole P.W."/>
        </authorList>
    </citation>
    <scope>NUCLEOTIDE SEQUENCE [LARGE SCALE GENOMIC DNA]</scope>
    <source>
        <strain evidence="2 3">DSM 12744</strain>
    </source>
</reference>
<dbReference type="OrthoDB" id="9891015at2"/>
<feature type="transmembrane region" description="Helical" evidence="1">
    <location>
        <begin position="26"/>
        <end position="49"/>
    </location>
</feature>
<sequence>MMVFWMFVFIVGSVFLVEKNKLPAFIYRLSGFQTIILAIVTIVASVLLTGLWPIKYVVVPAVTIFVSLIIMHKYSRIKMLHPQGRKNQ</sequence>
<gene>
    <name evidence="2" type="ORF">FD09_GL000679</name>
</gene>
<keyword evidence="3" id="KW-1185">Reference proteome</keyword>
<dbReference type="EMBL" id="AZEC01000012">
    <property type="protein sequence ID" value="KRL11311.1"/>
    <property type="molecule type" value="Genomic_DNA"/>
</dbReference>
<dbReference type="Proteomes" id="UP000051330">
    <property type="component" value="Unassembled WGS sequence"/>
</dbReference>
<evidence type="ECO:0000313" key="2">
    <source>
        <dbReference type="EMBL" id="KRL11311.1"/>
    </source>
</evidence>